<name>A0ABW0C2M0_9FLAO</name>
<evidence type="ECO:0000313" key="5">
    <source>
        <dbReference type="Proteomes" id="UP001596162"/>
    </source>
</evidence>
<dbReference type="PANTHER" id="PTHR43284">
    <property type="entry name" value="ASPARAGINE SYNTHETASE (GLUTAMINE-HYDROLYZING)"/>
    <property type="match status" value="1"/>
</dbReference>
<dbReference type="InterPro" id="IPR029055">
    <property type="entry name" value="Ntn_hydrolases_N"/>
</dbReference>
<protein>
    <recommendedName>
        <fullName evidence="2">asparagine synthase (glutamine-hydrolyzing)</fullName>
        <ecNumber evidence="2">6.3.5.4</ecNumber>
    </recommendedName>
</protein>
<dbReference type="SUPFAM" id="SSF52402">
    <property type="entry name" value="Adenine nucleotide alpha hydrolases-like"/>
    <property type="match status" value="1"/>
</dbReference>
<evidence type="ECO:0000256" key="2">
    <source>
        <dbReference type="ARBA" id="ARBA00012737"/>
    </source>
</evidence>
<proteinExistence type="predicted"/>
<comment type="pathway">
    <text evidence="1">Amino-acid biosynthesis; L-asparagine biosynthesis; L-asparagine from L-aspartate (L-Gln route): step 1/1.</text>
</comment>
<evidence type="ECO:0000313" key="4">
    <source>
        <dbReference type="EMBL" id="MFC5194196.1"/>
    </source>
</evidence>
<gene>
    <name evidence="4" type="ORF">ACFPH8_02525</name>
</gene>
<comment type="caution">
    <text evidence="4">The sequence shown here is derived from an EMBL/GenBank/DDBJ whole genome shotgun (WGS) entry which is preliminary data.</text>
</comment>
<keyword evidence="5" id="KW-1185">Reference proteome</keyword>
<dbReference type="RefSeq" id="WP_376858333.1">
    <property type="nucleotide sequence ID" value="NZ_JBHSLA010000001.1"/>
</dbReference>
<evidence type="ECO:0000256" key="3">
    <source>
        <dbReference type="ARBA" id="ARBA00048741"/>
    </source>
</evidence>
<dbReference type="InterPro" id="IPR014729">
    <property type="entry name" value="Rossmann-like_a/b/a_fold"/>
</dbReference>
<dbReference type="EC" id="6.3.5.4" evidence="2"/>
<dbReference type="SUPFAM" id="SSF56235">
    <property type="entry name" value="N-terminal nucleophile aminohydrolases (Ntn hydrolases)"/>
    <property type="match status" value="1"/>
</dbReference>
<evidence type="ECO:0000256" key="1">
    <source>
        <dbReference type="ARBA" id="ARBA00005187"/>
    </source>
</evidence>
<organism evidence="4 5">
    <name type="scientific">Bizionia hallyeonensis</name>
    <dbReference type="NCBI Taxonomy" id="1123757"/>
    <lineage>
        <taxon>Bacteria</taxon>
        <taxon>Pseudomonadati</taxon>
        <taxon>Bacteroidota</taxon>
        <taxon>Flavobacteriia</taxon>
        <taxon>Flavobacteriales</taxon>
        <taxon>Flavobacteriaceae</taxon>
        <taxon>Bizionia</taxon>
    </lineage>
</organism>
<dbReference type="EMBL" id="JBHSLA010000001">
    <property type="protein sequence ID" value="MFC5194196.1"/>
    <property type="molecule type" value="Genomic_DNA"/>
</dbReference>
<accession>A0ABW0C2M0</accession>
<dbReference type="PANTHER" id="PTHR43284:SF1">
    <property type="entry name" value="ASPARAGINE SYNTHETASE"/>
    <property type="match status" value="1"/>
</dbReference>
<reference evidence="5" key="1">
    <citation type="journal article" date="2019" name="Int. J. Syst. Evol. Microbiol.">
        <title>The Global Catalogue of Microorganisms (GCM) 10K type strain sequencing project: providing services to taxonomists for standard genome sequencing and annotation.</title>
        <authorList>
            <consortium name="The Broad Institute Genomics Platform"/>
            <consortium name="The Broad Institute Genome Sequencing Center for Infectious Disease"/>
            <person name="Wu L."/>
            <person name="Ma J."/>
        </authorList>
    </citation>
    <scope>NUCLEOTIDE SEQUENCE [LARGE SCALE GENOMIC DNA]</scope>
    <source>
        <strain evidence="5">JCM 17978</strain>
    </source>
</reference>
<sequence>MFKKTIEFNNQKIDITIFDSAFSEDENGIFFGHPLGNLSTDNYNDIKGSWFKIQIKPDEVIVVTDIIGAYRMYYLWIKNHLLISDDYRFLLAKISSIEINEMELAYWKTHDCTTGGKTLFKGINKFKPATETKIKLNDFSENLYFKNAILTQNNQKHTEKVYQDLDDTFSRIKQLNKKVILMFSGGKDSCLLALFLKKHEIDFTPVFLKLEPTFNQAFLDFQKVNQVSKALKMKTEIISVKFDSFSQDELNDINEIQLLDKHFTPVHFKGIVEIKKRYGKEVLVLNGSTSDSIFTFGPSENSFISYLRRYMMFKPNALISKFAVKLLNLKTKKRFKLGETEDELLLALMDEYKYCRVLDMDKTDEYYDYLYEEFLFSKSTLNTFNSLEMYAKNFTFLQGSTQQIVHNSCRYQDLKYVMPFATPGIIYATMQFRDRNLEIKQPKYCVERILKDKFSFNYNKIKLNYDKQTFSYNLDDFRNNINEAFDINLQQTISKSNKQK</sequence>
<comment type="catalytic activity">
    <reaction evidence="3">
        <text>L-aspartate + L-glutamine + ATP + H2O = L-asparagine + L-glutamate + AMP + diphosphate + H(+)</text>
        <dbReference type="Rhea" id="RHEA:12228"/>
        <dbReference type="ChEBI" id="CHEBI:15377"/>
        <dbReference type="ChEBI" id="CHEBI:15378"/>
        <dbReference type="ChEBI" id="CHEBI:29985"/>
        <dbReference type="ChEBI" id="CHEBI:29991"/>
        <dbReference type="ChEBI" id="CHEBI:30616"/>
        <dbReference type="ChEBI" id="CHEBI:33019"/>
        <dbReference type="ChEBI" id="CHEBI:58048"/>
        <dbReference type="ChEBI" id="CHEBI:58359"/>
        <dbReference type="ChEBI" id="CHEBI:456215"/>
        <dbReference type="EC" id="6.3.5.4"/>
    </reaction>
</comment>
<dbReference type="Proteomes" id="UP001596162">
    <property type="component" value="Unassembled WGS sequence"/>
</dbReference>
<dbReference type="Gene3D" id="3.40.50.620">
    <property type="entry name" value="HUPs"/>
    <property type="match status" value="1"/>
</dbReference>
<dbReference type="InterPro" id="IPR051786">
    <property type="entry name" value="ASN_synthetase/amidase"/>
</dbReference>